<evidence type="ECO:0000313" key="2">
    <source>
        <dbReference type="Proteomes" id="UP000823928"/>
    </source>
</evidence>
<evidence type="ECO:0000313" key="1">
    <source>
        <dbReference type="EMBL" id="HIS37435.1"/>
    </source>
</evidence>
<reference evidence="1" key="1">
    <citation type="submission" date="2020-10" db="EMBL/GenBank/DDBJ databases">
        <authorList>
            <person name="Gilroy R."/>
        </authorList>
    </citation>
    <scope>NUCLEOTIDE SEQUENCE</scope>
    <source>
        <strain evidence="1">6276</strain>
    </source>
</reference>
<comment type="caution">
    <text evidence="1">The sequence shown here is derived from an EMBL/GenBank/DDBJ whole genome shotgun (WGS) entry which is preliminary data.</text>
</comment>
<sequence length="114" mass="13470">MMTIKLNDEIFKELHILKKSEWDRIGSDYKTTASYDKRIKAAFLPGYGTTLFFENKHFIIINDREPVKKFAIWRNHKVIGYCEITEKARQRNNGASNAEFYIGYDPVTKPENYK</sequence>
<dbReference type="Proteomes" id="UP000823928">
    <property type="component" value="Unassembled WGS sequence"/>
</dbReference>
<reference evidence="1" key="2">
    <citation type="journal article" date="2021" name="PeerJ">
        <title>Extensive microbial diversity within the chicken gut microbiome revealed by metagenomics and culture.</title>
        <authorList>
            <person name="Gilroy R."/>
            <person name="Ravi A."/>
            <person name="Getino M."/>
            <person name="Pursley I."/>
            <person name="Horton D.L."/>
            <person name="Alikhan N.F."/>
            <person name="Baker D."/>
            <person name="Gharbi K."/>
            <person name="Hall N."/>
            <person name="Watson M."/>
            <person name="Adriaenssens E.M."/>
            <person name="Foster-Nyarko E."/>
            <person name="Jarju S."/>
            <person name="Secka A."/>
            <person name="Antonio M."/>
            <person name="Oren A."/>
            <person name="Chaudhuri R.R."/>
            <person name="La Ragione R."/>
            <person name="Hildebrand F."/>
            <person name="Pallen M.J."/>
        </authorList>
    </citation>
    <scope>NUCLEOTIDE SEQUENCE</scope>
    <source>
        <strain evidence="1">6276</strain>
    </source>
</reference>
<dbReference type="AlphaFoldDB" id="A0A9D1F0Q5"/>
<name>A0A9D1F0Q5_9BACT</name>
<dbReference type="EMBL" id="DVIU01000258">
    <property type="protein sequence ID" value="HIS37435.1"/>
    <property type="molecule type" value="Genomic_DNA"/>
</dbReference>
<accession>A0A9D1F0Q5</accession>
<protein>
    <submittedName>
        <fullName evidence="1">Uncharacterized protein</fullName>
    </submittedName>
</protein>
<proteinExistence type="predicted"/>
<organism evidence="1 2">
    <name type="scientific">Candidatus Scatousia excrementigallinarum</name>
    <dbReference type="NCBI Taxonomy" id="2840935"/>
    <lineage>
        <taxon>Bacteria</taxon>
        <taxon>Candidatus Scatousia</taxon>
    </lineage>
</organism>
<gene>
    <name evidence="1" type="ORF">IAC10_12580</name>
</gene>